<evidence type="ECO:0000256" key="5">
    <source>
        <dbReference type="ARBA" id="ARBA00022898"/>
    </source>
</evidence>
<keyword evidence="5 6" id="KW-0663">Pyridoxal phosphate</keyword>
<dbReference type="CDD" id="cd00610">
    <property type="entry name" value="OAT_like"/>
    <property type="match status" value="1"/>
</dbReference>
<evidence type="ECO:0000313" key="9">
    <source>
        <dbReference type="Proteomes" id="UP001595462"/>
    </source>
</evidence>
<dbReference type="PANTHER" id="PTHR43552">
    <property type="entry name" value="DIAMINOBUTYRATE--2-OXOGLUTARATE AMINOTRANSFERASE"/>
    <property type="match status" value="1"/>
</dbReference>
<comment type="catalytic activity">
    <reaction evidence="7">
        <text>L-2,4-diaminobutanoate + 2-oxoglutarate = L-aspartate 4-semialdehyde + L-glutamate</text>
        <dbReference type="Rhea" id="RHEA:11160"/>
        <dbReference type="ChEBI" id="CHEBI:16810"/>
        <dbReference type="ChEBI" id="CHEBI:29985"/>
        <dbReference type="ChEBI" id="CHEBI:58761"/>
        <dbReference type="ChEBI" id="CHEBI:537519"/>
        <dbReference type="EC" id="2.6.1.76"/>
    </reaction>
</comment>
<dbReference type="InterPro" id="IPR015421">
    <property type="entry name" value="PyrdxlP-dep_Trfase_major"/>
</dbReference>
<comment type="function">
    <text evidence="7">Catalyzes reversively the conversion of L-aspartate beta-semialdehyde (ASA) to L-2,4-diaminobutyrate (DABA) by transamination with L-glutamate.</text>
</comment>
<proteinExistence type="inferred from homology"/>
<evidence type="ECO:0000256" key="2">
    <source>
        <dbReference type="ARBA" id="ARBA00008954"/>
    </source>
</evidence>
<dbReference type="Pfam" id="PF00202">
    <property type="entry name" value="Aminotran_3"/>
    <property type="match status" value="1"/>
</dbReference>
<reference evidence="9" key="1">
    <citation type="journal article" date="2019" name="Int. J. Syst. Evol. Microbiol.">
        <title>The Global Catalogue of Microorganisms (GCM) 10K type strain sequencing project: providing services to taxonomists for standard genome sequencing and annotation.</title>
        <authorList>
            <consortium name="The Broad Institute Genomics Platform"/>
            <consortium name="The Broad Institute Genome Sequencing Center for Infectious Disease"/>
            <person name="Wu L."/>
            <person name="Ma J."/>
        </authorList>
    </citation>
    <scope>NUCLEOTIDE SEQUENCE [LARGE SCALE GENOMIC DNA]</scope>
    <source>
        <strain evidence="9">KCTC 52640</strain>
    </source>
</reference>
<dbReference type="NCBIfam" id="TIGR02407">
    <property type="entry name" value="ectoine_ectB"/>
    <property type="match status" value="1"/>
</dbReference>
<keyword evidence="9" id="KW-1185">Reference proteome</keyword>
<evidence type="ECO:0000256" key="6">
    <source>
        <dbReference type="RuleBase" id="RU003560"/>
    </source>
</evidence>
<dbReference type="NCBIfam" id="NF006733">
    <property type="entry name" value="PRK09264.1"/>
    <property type="match status" value="1"/>
</dbReference>
<evidence type="ECO:0000313" key="8">
    <source>
        <dbReference type="EMBL" id="MFC3102925.1"/>
    </source>
</evidence>
<dbReference type="InterPro" id="IPR015422">
    <property type="entry name" value="PyrdxlP-dep_Trfase_small"/>
</dbReference>
<gene>
    <name evidence="8" type="primary">ectB</name>
    <name evidence="8" type="ORF">ACFOSU_03370</name>
</gene>
<dbReference type="Gene3D" id="3.90.1150.10">
    <property type="entry name" value="Aspartate Aminotransferase, domain 1"/>
    <property type="match status" value="1"/>
</dbReference>
<evidence type="ECO:0000256" key="4">
    <source>
        <dbReference type="ARBA" id="ARBA00022679"/>
    </source>
</evidence>
<sequence>MEIIERLESEVRVYCRSFPTVFTTAQGNRMTAKDGRVYLDFFSGAGALNYGHNDPDMEKALIDYIRSHGVNHGLDMATEAKERFLRTFDEVIMKPRGMDYKLQFPGPTGTNANEAALKLARKVTGRSGLIHFTHSFHGMTLGAIAVTSNAAIRNSAGLELPNTTTAPYSGYYRDGRNTADDLEKLLSDSFSGVDKPAAVIVETVQGEGGINVADFEWLRQVERICRDHELLLIVDDIQAGYGRTGPFFSFEPAGIKPDMVTIAKSLSGMGLPLAMVMLRPDLDVWEPGEHTGTFRGNNHAFVTAVAMFEKFWCDDALEKRVVDKGEYIRERLRAIVDSHSGFEAEVRGRGFFIGLDCARAELGNEIIGQCFERGLIMETTGQGDSVVKVMPALISTDADLDEGLDIIDAAVGTVVEKYGLAAA</sequence>
<dbReference type="PROSITE" id="PS00600">
    <property type="entry name" value="AA_TRANSFER_CLASS_3"/>
    <property type="match status" value="1"/>
</dbReference>
<comment type="cofactor">
    <cofactor evidence="1 7">
        <name>pyridoxal 5'-phosphate</name>
        <dbReference type="ChEBI" id="CHEBI:597326"/>
    </cofactor>
</comment>
<keyword evidence="3 7" id="KW-0032">Aminotransferase</keyword>
<evidence type="ECO:0000256" key="7">
    <source>
        <dbReference type="RuleBase" id="RU365034"/>
    </source>
</evidence>
<organism evidence="8 9">
    <name type="scientific">Salinisphaera aquimarina</name>
    <dbReference type="NCBI Taxonomy" id="2094031"/>
    <lineage>
        <taxon>Bacteria</taxon>
        <taxon>Pseudomonadati</taxon>
        <taxon>Pseudomonadota</taxon>
        <taxon>Gammaproteobacteria</taxon>
        <taxon>Salinisphaerales</taxon>
        <taxon>Salinisphaeraceae</taxon>
        <taxon>Salinisphaera</taxon>
    </lineage>
</organism>
<dbReference type="RefSeq" id="WP_380686397.1">
    <property type="nucleotide sequence ID" value="NZ_JBHRSS010000001.1"/>
</dbReference>
<dbReference type="InterPro" id="IPR015424">
    <property type="entry name" value="PyrdxlP-dep_Trfase"/>
</dbReference>
<dbReference type="PANTHER" id="PTHR43552:SF2">
    <property type="entry name" value="DIAMINOBUTYRATE--2-OXOGLUTARATE TRANSAMINASE"/>
    <property type="match status" value="1"/>
</dbReference>
<name>A0ABV7EM67_9GAMM</name>
<evidence type="ECO:0000256" key="1">
    <source>
        <dbReference type="ARBA" id="ARBA00001933"/>
    </source>
</evidence>
<dbReference type="GO" id="GO:0045303">
    <property type="term" value="F:diaminobutyrate-2-oxoglutarate transaminase activity"/>
    <property type="evidence" value="ECO:0007669"/>
    <property type="project" value="UniProtKB-EC"/>
</dbReference>
<comment type="similarity">
    <text evidence="2 6">Belongs to the class-III pyridoxal-phosphate-dependent aminotransferase family.</text>
</comment>
<evidence type="ECO:0000256" key="3">
    <source>
        <dbReference type="ARBA" id="ARBA00022576"/>
    </source>
</evidence>
<comment type="pathway">
    <text evidence="7">Amine and polyamine biosynthesis; ectoine biosynthesis; L-ectoine from L-aspartate 4-semialdehyde: step 1/3.</text>
</comment>
<dbReference type="SUPFAM" id="SSF53383">
    <property type="entry name" value="PLP-dependent transferases"/>
    <property type="match status" value="1"/>
</dbReference>
<dbReference type="EC" id="2.6.1.76" evidence="7"/>
<dbReference type="PIRSF" id="PIRSF000521">
    <property type="entry name" value="Transaminase_4ab_Lys_Orn"/>
    <property type="match status" value="1"/>
</dbReference>
<keyword evidence="4 7" id="KW-0808">Transferase</keyword>
<dbReference type="InterPro" id="IPR012773">
    <property type="entry name" value="Ectoine_EctB"/>
</dbReference>
<dbReference type="InterPro" id="IPR004637">
    <property type="entry name" value="Dat"/>
</dbReference>
<dbReference type="Gene3D" id="3.40.640.10">
    <property type="entry name" value="Type I PLP-dependent aspartate aminotransferase-like (Major domain)"/>
    <property type="match status" value="1"/>
</dbReference>
<comment type="caution">
    <text evidence="8">The sequence shown here is derived from an EMBL/GenBank/DDBJ whole genome shotgun (WGS) entry which is preliminary data.</text>
</comment>
<protein>
    <recommendedName>
        <fullName evidence="7">Diaminobutyrate--2-oxoglutarate transaminase</fullName>
        <ecNumber evidence="7">2.6.1.76</ecNumber>
    </recommendedName>
    <alternativeName>
        <fullName evidence="7">DABA aminotransferase</fullName>
    </alternativeName>
</protein>
<dbReference type="Proteomes" id="UP001595462">
    <property type="component" value="Unassembled WGS sequence"/>
</dbReference>
<dbReference type="EMBL" id="JBHRSS010000001">
    <property type="protein sequence ID" value="MFC3102925.1"/>
    <property type="molecule type" value="Genomic_DNA"/>
</dbReference>
<dbReference type="InterPro" id="IPR049704">
    <property type="entry name" value="Aminotrans_3_PPA_site"/>
</dbReference>
<accession>A0ABV7EM67</accession>
<dbReference type="NCBIfam" id="TIGR00709">
    <property type="entry name" value="dat"/>
    <property type="match status" value="1"/>
</dbReference>
<dbReference type="InterPro" id="IPR005814">
    <property type="entry name" value="Aminotrans_3"/>
</dbReference>